<dbReference type="AlphaFoldDB" id="A0A517STR2"/>
<dbReference type="GO" id="GO:0030694">
    <property type="term" value="C:bacterial-type flagellum basal body, rod"/>
    <property type="evidence" value="ECO:0007669"/>
    <property type="project" value="InterPro"/>
</dbReference>
<sequence>MNGIDYQIGYLGDALRASEMTHRVLSQNIANVNTPGYHTQRLDFQAAMKQLRSTDSARQDPDNLPIEKMTGLKERVDGNNVNMEKEVAALNKNAIAYQVFAKLMASRLSTMQRAISG</sequence>
<comment type="subcellular location">
    <subcellularLocation>
        <location evidence="1 6">Bacterial flagellum basal body</location>
    </subcellularLocation>
</comment>
<keyword evidence="7" id="KW-0966">Cell projection</keyword>
<evidence type="ECO:0000256" key="4">
    <source>
        <dbReference type="ARBA" id="ARBA00023143"/>
    </source>
</evidence>
<keyword evidence="8" id="KW-1185">Reference proteome</keyword>
<comment type="function">
    <text evidence="5 6">Structural component of flagellum, the bacterial motility apparatus. Part of the rod structure of flagellar basal body.</text>
</comment>
<reference evidence="7 8" key="1">
    <citation type="submission" date="2019-02" db="EMBL/GenBank/DDBJ databases">
        <title>Deep-cultivation of Planctomycetes and their phenomic and genomic characterization uncovers novel biology.</title>
        <authorList>
            <person name="Wiegand S."/>
            <person name="Jogler M."/>
            <person name="Boedeker C."/>
            <person name="Pinto D."/>
            <person name="Vollmers J."/>
            <person name="Rivas-Marin E."/>
            <person name="Kohn T."/>
            <person name="Peeters S.H."/>
            <person name="Heuer A."/>
            <person name="Rast P."/>
            <person name="Oberbeckmann S."/>
            <person name="Bunk B."/>
            <person name="Jeske O."/>
            <person name="Meyerdierks A."/>
            <person name="Storesund J.E."/>
            <person name="Kallscheuer N."/>
            <person name="Luecker S."/>
            <person name="Lage O.M."/>
            <person name="Pohl T."/>
            <person name="Merkel B.J."/>
            <person name="Hornburger P."/>
            <person name="Mueller R.-W."/>
            <person name="Bruemmer F."/>
            <person name="Labrenz M."/>
            <person name="Spormann A.M."/>
            <person name="Op den Camp H."/>
            <person name="Overmann J."/>
            <person name="Amann R."/>
            <person name="Jetten M.S.M."/>
            <person name="Mascher T."/>
            <person name="Medema M.H."/>
            <person name="Devos D.P."/>
            <person name="Kaster A.-K."/>
            <person name="Ovreas L."/>
            <person name="Rohde M."/>
            <person name="Galperin M.Y."/>
            <person name="Jogler C."/>
        </authorList>
    </citation>
    <scope>NUCLEOTIDE SEQUENCE [LARGE SCALE GENOMIC DNA]</scope>
    <source>
        <strain evidence="7 8">SV_7m_r</strain>
    </source>
</reference>
<evidence type="ECO:0000256" key="3">
    <source>
        <dbReference type="ARBA" id="ARBA00014376"/>
    </source>
</evidence>
<dbReference type="RefSeq" id="WP_145271468.1">
    <property type="nucleotide sequence ID" value="NZ_CP036272.1"/>
</dbReference>
<gene>
    <name evidence="7" type="primary">flgB</name>
    <name evidence="7" type="ORF">SV7mr_20330</name>
</gene>
<dbReference type="GO" id="GO:0071978">
    <property type="term" value="P:bacterial-type flagellum-dependent swarming motility"/>
    <property type="evidence" value="ECO:0007669"/>
    <property type="project" value="TreeGrafter"/>
</dbReference>
<evidence type="ECO:0000256" key="2">
    <source>
        <dbReference type="ARBA" id="ARBA00009677"/>
    </source>
</evidence>
<protein>
    <recommendedName>
        <fullName evidence="3 6">Flagellar basal body rod protein FlgB</fullName>
    </recommendedName>
</protein>
<organism evidence="7 8">
    <name type="scientific">Stieleria bergensis</name>
    <dbReference type="NCBI Taxonomy" id="2528025"/>
    <lineage>
        <taxon>Bacteria</taxon>
        <taxon>Pseudomonadati</taxon>
        <taxon>Planctomycetota</taxon>
        <taxon>Planctomycetia</taxon>
        <taxon>Pirellulales</taxon>
        <taxon>Pirellulaceae</taxon>
        <taxon>Stieleria</taxon>
    </lineage>
</organism>
<keyword evidence="7" id="KW-0969">Cilium</keyword>
<dbReference type="EMBL" id="CP036272">
    <property type="protein sequence ID" value="QDT59525.1"/>
    <property type="molecule type" value="Genomic_DNA"/>
</dbReference>
<name>A0A517STR2_9BACT</name>
<evidence type="ECO:0000256" key="6">
    <source>
        <dbReference type="PIRNR" id="PIRNR002889"/>
    </source>
</evidence>
<accession>A0A517STR2</accession>
<dbReference type="PIRSF" id="PIRSF002889">
    <property type="entry name" value="Rod_FlgB"/>
    <property type="match status" value="1"/>
</dbReference>
<keyword evidence="4 6" id="KW-0975">Bacterial flagellum</keyword>
<evidence type="ECO:0000313" key="8">
    <source>
        <dbReference type="Proteomes" id="UP000315003"/>
    </source>
</evidence>
<comment type="similarity">
    <text evidence="2 6">Belongs to the flagella basal body rod proteins family.</text>
</comment>
<dbReference type="NCBIfam" id="TIGR01396">
    <property type="entry name" value="FlgB"/>
    <property type="match status" value="1"/>
</dbReference>
<evidence type="ECO:0000256" key="5">
    <source>
        <dbReference type="ARBA" id="ARBA00024934"/>
    </source>
</evidence>
<evidence type="ECO:0000313" key="7">
    <source>
        <dbReference type="EMBL" id="QDT59525.1"/>
    </source>
</evidence>
<dbReference type="OrthoDB" id="9792068at2"/>
<keyword evidence="7" id="KW-0282">Flagellum</keyword>
<dbReference type="PANTHER" id="PTHR30435">
    <property type="entry name" value="FLAGELLAR PROTEIN"/>
    <property type="match status" value="1"/>
</dbReference>
<dbReference type="PANTHER" id="PTHR30435:SF12">
    <property type="entry name" value="FLAGELLAR BASAL BODY ROD PROTEIN FLGB"/>
    <property type="match status" value="1"/>
</dbReference>
<dbReference type="Proteomes" id="UP000315003">
    <property type="component" value="Chromosome"/>
</dbReference>
<evidence type="ECO:0000256" key="1">
    <source>
        <dbReference type="ARBA" id="ARBA00004117"/>
    </source>
</evidence>
<proteinExistence type="inferred from homology"/>
<comment type="subunit">
    <text evidence="6">The basal body constitutes a major portion of the flagellar organelle and consists of a number of rings mounted on a central rod.</text>
</comment>
<dbReference type="InterPro" id="IPR006300">
    <property type="entry name" value="FlgB"/>
</dbReference>